<dbReference type="RefSeq" id="WP_116682362.1">
    <property type="nucleotide sequence ID" value="NZ_QURL01000002.1"/>
</dbReference>
<keyword evidence="1" id="KW-0472">Membrane</keyword>
<protein>
    <submittedName>
        <fullName evidence="2">Uncharacterized protein</fullName>
    </submittedName>
</protein>
<evidence type="ECO:0000313" key="3">
    <source>
        <dbReference type="Proteomes" id="UP000264310"/>
    </source>
</evidence>
<evidence type="ECO:0000313" key="2">
    <source>
        <dbReference type="EMBL" id="RFC65466.1"/>
    </source>
</evidence>
<comment type="caution">
    <text evidence="2">The sequence shown here is derived from an EMBL/GenBank/DDBJ whole genome shotgun (WGS) entry which is preliminary data.</text>
</comment>
<dbReference type="OrthoDB" id="7916695at2"/>
<keyword evidence="1" id="KW-1133">Transmembrane helix</keyword>
<keyword evidence="1" id="KW-0812">Transmembrane</keyword>
<feature type="transmembrane region" description="Helical" evidence="1">
    <location>
        <begin position="25"/>
        <end position="47"/>
    </location>
</feature>
<organism evidence="2 3">
    <name type="scientific">Fulvimarina endophytica</name>
    <dbReference type="NCBI Taxonomy" id="2293836"/>
    <lineage>
        <taxon>Bacteria</taxon>
        <taxon>Pseudomonadati</taxon>
        <taxon>Pseudomonadota</taxon>
        <taxon>Alphaproteobacteria</taxon>
        <taxon>Hyphomicrobiales</taxon>
        <taxon>Aurantimonadaceae</taxon>
        <taxon>Fulvimarina</taxon>
    </lineage>
</organism>
<evidence type="ECO:0000256" key="1">
    <source>
        <dbReference type="SAM" id="Phobius"/>
    </source>
</evidence>
<keyword evidence="3" id="KW-1185">Reference proteome</keyword>
<accession>A0A371X8B4</accession>
<dbReference type="EMBL" id="QURL01000002">
    <property type="protein sequence ID" value="RFC65466.1"/>
    <property type="molecule type" value="Genomic_DNA"/>
</dbReference>
<sequence length="140" mass="14970">MDPDLVADLRPIRLPEGFEAFDLQGALAVFSVAILIGLLLAYGVSLASERKPSLRRAIAHDLAEARTLAPAERLLAQSRALAALEEKLKAGRRKPVAAATRSGVLALKSELSHSLYAPAPDIDLERVDREILGLATAARV</sequence>
<gene>
    <name evidence="2" type="ORF">DYI37_06530</name>
</gene>
<dbReference type="AlphaFoldDB" id="A0A371X8B4"/>
<dbReference type="Proteomes" id="UP000264310">
    <property type="component" value="Unassembled WGS sequence"/>
</dbReference>
<reference evidence="2 3" key="1">
    <citation type="submission" date="2018-08" db="EMBL/GenBank/DDBJ databases">
        <title>Fulvimarina sp. 85, whole genome shotgun sequence.</title>
        <authorList>
            <person name="Tuo L."/>
        </authorList>
    </citation>
    <scope>NUCLEOTIDE SEQUENCE [LARGE SCALE GENOMIC DNA]</scope>
    <source>
        <strain evidence="2 3">85</strain>
    </source>
</reference>
<name>A0A371X8B4_9HYPH</name>
<proteinExistence type="predicted"/>